<dbReference type="PANTHER" id="PTHR11909">
    <property type="entry name" value="CASEIN KINASE-RELATED"/>
    <property type="match status" value="1"/>
</dbReference>
<dbReference type="HOGENOM" id="CLU_019279_6_0_1"/>
<sequence>MELRIGRKYRLGRKIGSGSFGEIYIGTDTQTNEEVAIKLESVKTPHPQLSHESKIYSILHLQGGGMIPNMRWYGVEMDQYNVLVMDLLGPSLEELFSHCDKRGQLLLWLSPPSEFSVLRPQLAPLVVMVVKCFDAPTLASRHD</sequence>
<dbReference type="Gene3D" id="3.30.200.20">
    <property type="entry name" value="Phosphorylase Kinase, domain 1"/>
    <property type="match status" value="1"/>
</dbReference>
<reference evidence="4 5" key="1">
    <citation type="journal article" date="2011" name="Nat. Genet.">
        <title>The genome of the mesopolyploid crop species Brassica rapa.</title>
        <authorList>
            <consortium name="Brassica rapa Genome Sequencing Project Consortium"/>
            <person name="Wang X."/>
            <person name="Wang H."/>
            <person name="Wang J."/>
            <person name="Sun R."/>
            <person name="Wu J."/>
            <person name="Liu S."/>
            <person name="Bai Y."/>
            <person name="Mun J.H."/>
            <person name="Bancroft I."/>
            <person name="Cheng F."/>
            <person name="Huang S."/>
            <person name="Li X."/>
            <person name="Hua W."/>
            <person name="Wang J."/>
            <person name="Wang X."/>
            <person name="Freeling M."/>
            <person name="Pires J.C."/>
            <person name="Paterson A.H."/>
            <person name="Chalhoub B."/>
            <person name="Wang B."/>
            <person name="Hayward A."/>
            <person name="Sharpe A.G."/>
            <person name="Park B.S."/>
            <person name="Weisshaar B."/>
            <person name="Liu B."/>
            <person name="Li B."/>
            <person name="Liu B."/>
            <person name="Tong C."/>
            <person name="Song C."/>
            <person name="Duran C."/>
            <person name="Peng C."/>
            <person name="Geng C."/>
            <person name="Koh C."/>
            <person name="Lin C."/>
            <person name="Edwards D."/>
            <person name="Mu D."/>
            <person name="Shen D."/>
            <person name="Soumpourou E."/>
            <person name="Li F."/>
            <person name="Fraser F."/>
            <person name="Conant G."/>
            <person name="Lassalle G."/>
            <person name="King G.J."/>
            <person name="Bonnema G."/>
            <person name="Tang H."/>
            <person name="Wang H."/>
            <person name="Belcram H."/>
            <person name="Zhou H."/>
            <person name="Hirakawa H."/>
            <person name="Abe H."/>
            <person name="Guo H."/>
            <person name="Wang H."/>
            <person name="Jin H."/>
            <person name="Parkin I.A."/>
            <person name="Batley J."/>
            <person name="Kim J.S."/>
            <person name="Just J."/>
            <person name="Li J."/>
            <person name="Xu J."/>
            <person name="Deng J."/>
            <person name="Kim J.A."/>
            <person name="Li J."/>
            <person name="Yu J."/>
            <person name="Meng J."/>
            <person name="Wang J."/>
            <person name="Min J."/>
            <person name="Poulain J."/>
            <person name="Wang J."/>
            <person name="Hatakeyama K."/>
            <person name="Wu K."/>
            <person name="Wang L."/>
            <person name="Fang L."/>
            <person name="Trick M."/>
            <person name="Links M.G."/>
            <person name="Zhao M."/>
            <person name="Jin M."/>
            <person name="Ramchiary N."/>
            <person name="Drou N."/>
            <person name="Berkman P.J."/>
            <person name="Cai Q."/>
            <person name="Huang Q."/>
            <person name="Li R."/>
            <person name="Tabata S."/>
            <person name="Cheng S."/>
            <person name="Zhang S."/>
            <person name="Zhang S."/>
            <person name="Huang S."/>
            <person name="Sato S."/>
            <person name="Sun S."/>
            <person name="Kwon S.J."/>
            <person name="Choi S.R."/>
            <person name="Lee T.H."/>
            <person name="Fan W."/>
            <person name="Zhao X."/>
            <person name="Tan X."/>
            <person name="Xu X."/>
            <person name="Wang Y."/>
            <person name="Qiu Y."/>
            <person name="Yin Y."/>
            <person name="Li Y."/>
            <person name="Du Y."/>
            <person name="Liao Y."/>
            <person name="Lim Y."/>
            <person name="Narusaka Y."/>
            <person name="Wang Y."/>
            <person name="Wang Z."/>
            <person name="Li Z."/>
            <person name="Wang Z."/>
            <person name="Xiong Z."/>
            <person name="Zhang Z."/>
        </authorList>
    </citation>
    <scope>NUCLEOTIDE SEQUENCE [LARGE SCALE GENOMIC DNA]</scope>
    <source>
        <strain evidence="4 5">cv. Chiifu-401-42</strain>
    </source>
</reference>
<dbReference type="Gramene" id="Bra009526.1">
    <property type="protein sequence ID" value="Bra009526.1-P"/>
    <property type="gene ID" value="Bra009526"/>
</dbReference>
<dbReference type="InterPro" id="IPR050235">
    <property type="entry name" value="CK1_Ser-Thr_kinase"/>
</dbReference>
<keyword evidence="2" id="KW-0547">Nucleotide-binding</keyword>
<dbReference type="GO" id="GO:0005524">
    <property type="term" value="F:ATP binding"/>
    <property type="evidence" value="ECO:0007669"/>
    <property type="project" value="UniProtKB-UniRule"/>
</dbReference>
<dbReference type="OMA" id="FEWERAS"/>
<dbReference type="EnsemblPlants" id="Bra009526.1">
    <property type="protein sequence ID" value="Bra009526.1-P"/>
    <property type="gene ID" value="Bra009526"/>
</dbReference>
<dbReference type="InterPro" id="IPR017441">
    <property type="entry name" value="Protein_kinase_ATP_BS"/>
</dbReference>
<reference evidence="4 5" key="2">
    <citation type="journal article" date="2018" name="Hortic Res">
        <title>Improved Brassica rapa reference genome by single-molecule sequencing and chromosome conformation capture technologies.</title>
        <authorList>
            <person name="Zhang L."/>
            <person name="Cai X."/>
            <person name="Wu J."/>
            <person name="Liu M."/>
            <person name="Grob S."/>
            <person name="Cheng F."/>
            <person name="Liang J."/>
            <person name="Cai C."/>
            <person name="Liu Z."/>
            <person name="Liu B."/>
            <person name="Wang F."/>
            <person name="Li S."/>
            <person name="Liu F."/>
            <person name="Li X."/>
            <person name="Cheng L."/>
            <person name="Yang W."/>
            <person name="Li M.H."/>
            <person name="Grossniklaus U."/>
            <person name="Zheng H."/>
            <person name="Wang X."/>
        </authorList>
    </citation>
    <scope>NUCLEOTIDE SEQUENCE [LARGE SCALE GENOMIC DNA]</scope>
    <source>
        <strain evidence="4 5">cv. Chiifu-401-42</strain>
    </source>
</reference>
<dbReference type="AlphaFoldDB" id="M4CZ79"/>
<feature type="domain" description="Protein kinase" evidence="3">
    <location>
        <begin position="9"/>
        <end position="143"/>
    </location>
</feature>
<organism evidence="4 5">
    <name type="scientific">Brassica campestris</name>
    <name type="common">Field mustard</name>
    <dbReference type="NCBI Taxonomy" id="3711"/>
    <lineage>
        <taxon>Eukaryota</taxon>
        <taxon>Viridiplantae</taxon>
        <taxon>Streptophyta</taxon>
        <taxon>Embryophyta</taxon>
        <taxon>Tracheophyta</taxon>
        <taxon>Spermatophyta</taxon>
        <taxon>Magnoliopsida</taxon>
        <taxon>eudicotyledons</taxon>
        <taxon>Gunneridae</taxon>
        <taxon>Pentapetalae</taxon>
        <taxon>rosids</taxon>
        <taxon>malvids</taxon>
        <taxon>Brassicales</taxon>
        <taxon>Brassicaceae</taxon>
        <taxon>Brassiceae</taxon>
        <taxon>Brassica</taxon>
    </lineage>
</organism>
<dbReference type="GO" id="GO:0004672">
    <property type="term" value="F:protein kinase activity"/>
    <property type="evidence" value="ECO:0007669"/>
    <property type="project" value="InterPro"/>
</dbReference>
<dbReference type="PROSITE" id="PS00107">
    <property type="entry name" value="PROTEIN_KINASE_ATP"/>
    <property type="match status" value="1"/>
</dbReference>
<reference evidence="4" key="3">
    <citation type="submission" date="2023-03" db="UniProtKB">
        <authorList>
            <consortium name="EnsemblPlants"/>
        </authorList>
    </citation>
    <scope>IDENTIFICATION</scope>
    <source>
        <strain evidence="4">cv. Chiifu-401-42</strain>
    </source>
</reference>
<comment type="similarity">
    <text evidence="1">Belongs to the protein kinase superfamily. CK1 Ser/Thr protein kinase family. Casein kinase I subfamily.</text>
</comment>
<evidence type="ECO:0000313" key="4">
    <source>
        <dbReference type="EnsemblPlants" id="Bra009526.1-P"/>
    </source>
</evidence>
<proteinExistence type="inferred from homology"/>
<evidence type="ECO:0000256" key="2">
    <source>
        <dbReference type="PROSITE-ProRule" id="PRU10141"/>
    </source>
</evidence>
<dbReference type="InParanoid" id="M4CZ79"/>
<dbReference type="Proteomes" id="UP000011750">
    <property type="component" value="Chromosome A10"/>
</dbReference>
<dbReference type="eggNOG" id="KOG1164">
    <property type="taxonomic scope" value="Eukaryota"/>
</dbReference>
<dbReference type="SUPFAM" id="SSF56112">
    <property type="entry name" value="Protein kinase-like (PK-like)"/>
    <property type="match status" value="1"/>
</dbReference>
<keyword evidence="2" id="KW-0067">ATP-binding</keyword>
<dbReference type="PROSITE" id="PS50011">
    <property type="entry name" value="PROTEIN_KINASE_DOM"/>
    <property type="match status" value="1"/>
</dbReference>
<dbReference type="STRING" id="51351.M4CZ79"/>
<feature type="binding site" evidence="2">
    <location>
        <position position="38"/>
    </location>
    <ligand>
        <name>ATP</name>
        <dbReference type="ChEBI" id="CHEBI:30616"/>
    </ligand>
</feature>
<dbReference type="InterPro" id="IPR000719">
    <property type="entry name" value="Prot_kinase_dom"/>
</dbReference>
<dbReference type="InterPro" id="IPR011009">
    <property type="entry name" value="Kinase-like_dom_sf"/>
</dbReference>
<protein>
    <recommendedName>
        <fullName evidence="3">Protein kinase domain-containing protein</fullName>
    </recommendedName>
</protein>
<evidence type="ECO:0000256" key="1">
    <source>
        <dbReference type="ARBA" id="ARBA00005926"/>
    </source>
</evidence>
<name>M4CZ79_BRACM</name>
<evidence type="ECO:0000313" key="5">
    <source>
        <dbReference type="Proteomes" id="UP000011750"/>
    </source>
</evidence>
<keyword evidence="5" id="KW-1185">Reference proteome</keyword>
<accession>M4CZ79</accession>
<evidence type="ECO:0000259" key="3">
    <source>
        <dbReference type="PROSITE" id="PS50011"/>
    </source>
</evidence>